<name>A0A165GH55_9BASI</name>
<gene>
    <name evidence="1" type="ORF">CALCODRAFT_508351</name>
</gene>
<proteinExistence type="predicted"/>
<reference evidence="1 2" key="1">
    <citation type="journal article" date="2016" name="Mol. Biol. Evol.">
        <title>Comparative Genomics of Early-Diverging Mushroom-Forming Fungi Provides Insights into the Origins of Lignocellulose Decay Capabilities.</title>
        <authorList>
            <person name="Nagy L.G."/>
            <person name="Riley R."/>
            <person name="Tritt A."/>
            <person name="Adam C."/>
            <person name="Daum C."/>
            <person name="Floudas D."/>
            <person name="Sun H."/>
            <person name="Yadav J.S."/>
            <person name="Pangilinan J."/>
            <person name="Larsson K.H."/>
            <person name="Matsuura K."/>
            <person name="Barry K."/>
            <person name="Labutti K."/>
            <person name="Kuo R."/>
            <person name="Ohm R.A."/>
            <person name="Bhattacharya S.S."/>
            <person name="Shirouzu T."/>
            <person name="Yoshinaga Y."/>
            <person name="Martin F.M."/>
            <person name="Grigoriev I.V."/>
            <person name="Hibbett D.S."/>
        </authorList>
    </citation>
    <scope>NUCLEOTIDE SEQUENCE [LARGE SCALE GENOMIC DNA]</scope>
    <source>
        <strain evidence="1 2">HHB12733</strain>
    </source>
</reference>
<organism evidence="1 2">
    <name type="scientific">Calocera cornea HHB12733</name>
    <dbReference type="NCBI Taxonomy" id="1353952"/>
    <lineage>
        <taxon>Eukaryota</taxon>
        <taxon>Fungi</taxon>
        <taxon>Dikarya</taxon>
        <taxon>Basidiomycota</taxon>
        <taxon>Agaricomycotina</taxon>
        <taxon>Dacrymycetes</taxon>
        <taxon>Dacrymycetales</taxon>
        <taxon>Dacrymycetaceae</taxon>
        <taxon>Calocera</taxon>
    </lineage>
</organism>
<dbReference type="EMBL" id="KV423955">
    <property type="protein sequence ID" value="KZT58065.1"/>
    <property type="molecule type" value="Genomic_DNA"/>
</dbReference>
<accession>A0A165GH55</accession>
<protein>
    <submittedName>
        <fullName evidence="1">Uncharacterized protein</fullName>
    </submittedName>
</protein>
<dbReference type="InParanoid" id="A0A165GH55"/>
<evidence type="ECO:0000313" key="1">
    <source>
        <dbReference type="EMBL" id="KZT58065.1"/>
    </source>
</evidence>
<sequence length="171" mass="18765">MSSSSSTESAGLHRSTIGPPELAAKLRPFALLLFSAAYCSLYPLARQPFPQSIEDSILVAQALYTVILNFVASGEFSRGRLAGQPSDINSVTDAVVAWISVRFSRPTLFIYSDIANDRHWHEPPPLLWDLYRLRCDITERTHYSSKGLRAAAFVNFLLTAGKPAPTANPLG</sequence>
<evidence type="ECO:0000313" key="2">
    <source>
        <dbReference type="Proteomes" id="UP000076842"/>
    </source>
</evidence>
<dbReference type="Proteomes" id="UP000076842">
    <property type="component" value="Unassembled WGS sequence"/>
</dbReference>
<dbReference type="AlphaFoldDB" id="A0A165GH55"/>
<keyword evidence="2" id="KW-1185">Reference proteome</keyword>